<organism evidence="2 3">
    <name type="scientific">Cryptosporangium aurantiacum</name>
    <dbReference type="NCBI Taxonomy" id="134849"/>
    <lineage>
        <taxon>Bacteria</taxon>
        <taxon>Bacillati</taxon>
        <taxon>Actinomycetota</taxon>
        <taxon>Actinomycetes</taxon>
        <taxon>Cryptosporangiales</taxon>
        <taxon>Cryptosporangiaceae</taxon>
        <taxon>Cryptosporangium</taxon>
    </lineage>
</organism>
<dbReference type="InterPro" id="IPR025442">
    <property type="entry name" value="DUF4185"/>
</dbReference>
<dbReference type="AlphaFoldDB" id="A0A1M7RLH4"/>
<name>A0A1M7RLH4_9ACTN</name>
<proteinExistence type="predicted"/>
<evidence type="ECO:0000313" key="2">
    <source>
        <dbReference type="EMBL" id="SHN47039.1"/>
    </source>
</evidence>
<gene>
    <name evidence="2" type="ORF">SAMN05443668_119135</name>
</gene>
<reference evidence="2 3" key="1">
    <citation type="submission" date="2016-11" db="EMBL/GenBank/DDBJ databases">
        <authorList>
            <person name="Jaros S."/>
            <person name="Januszkiewicz K."/>
            <person name="Wedrychowicz H."/>
        </authorList>
    </citation>
    <scope>NUCLEOTIDE SEQUENCE [LARGE SCALE GENOMIC DNA]</scope>
    <source>
        <strain evidence="2 3">DSM 46144</strain>
    </source>
</reference>
<dbReference type="STRING" id="134849.SAMN05443668_119135"/>
<evidence type="ECO:0000259" key="1">
    <source>
        <dbReference type="Pfam" id="PF13810"/>
    </source>
</evidence>
<dbReference type="EMBL" id="FRCS01000019">
    <property type="protein sequence ID" value="SHN47039.1"/>
    <property type="molecule type" value="Genomic_DNA"/>
</dbReference>
<keyword evidence="3" id="KW-1185">Reference proteome</keyword>
<sequence>MDDGPDRGTLIAALVVVALGAVAILVGSSLGRDEHGTDGSFRDALPAIPAFRATELGPVREHGRVAARDNGQSARYGDRSVWVFGDTVLRSPEGFLSNSGASTTDLRASDGVTLTGTDVFGSDAESPAALITHTPAETAWERQHDPSTGCSPATDVYCGAKFAYWPGPVIADPRRARVLVFYVKLCRSGGADTPCSGPYGRALGTGIAELDMRTHRVSRLTAAHVKPVRSIEGEDPTMFFPPADSYNAAAMVVGQEAYVYGDCTDRCHLARAPLDRITDRSRWTFYTGRDSSGAARWSPDAGKAADTVLAGAAGNTVLWVPALRSWLNVYLPYGDNTLRAQIGGSPYGPWSKEIRLLTTRGKGINYAGFGHPEFAERDGLVQYLTYFQADTGAQRLVKVTFAD</sequence>
<dbReference type="Pfam" id="PF13810">
    <property type="entry name" value="DUF4185"/>
    <property type="match status" value="1"/>
</dbReference>
<evidence type="ECO:0000313" key="3">
    <source>
        <dbReference type="Proteomes" id="UP000184440"/>
    </source>
</evidence>
<dbReference type="Proteomes" id="UP000184440">
    <property type="component" value="Unassembled WGS sequence"/>
</dbReference>
<feature type="domain" description="DUF4185" evidence="1">
    <location>
        <begin position="245"/>
        <end position="378"/>
    </location>
</feature>
<accession>A0A1M7RLH4</accession>
<protein>
    <recommendedName>
        <fullName evidence="1">DUF4185 domain-containing protein</fullName>
    </recommendedName>
</protein>